<keyword evidence="1" id="KW-0175">Coiled coil</keyword>
<reference evidence="4" key="1">
    <citation type="submission" date="2016-10" db="EMBL/GenBank/DDBJ databases">
        <authorList>
            <person name="Varghese N."/>
            <person name="Submissions S."/>
        </authorList>
    </citation>
    <scope>NUCLEOTIDE SEQUENCE [LARGE SCALE GENOMIC DNA]</scope>
    <source>
        <strain evidence="4">DSM 23317</strain>
    </source>
</reference>
<feature type="chain" id="PRO_5011484077" evidence="2">
    <location>
        <begin position="24"/>
        <end position="135"/>
    </location>
</feature>
<proteinExistence type="predicted"/>
<name>A0A1G8WUQ3_9GAMM</name>
<dbReference type="RefSeq" id="WP_090366681.1">
    <property type="nucleotide sequence ID" value="NZ_FNEM01000014.1"/>
</dbReference>
<dbReference type="Proteomes" id="UP000199527">
    <property type="component" value="Unassembled WGS sequence"/>
</dbReference>
<accession>A0A1G8WUQ3</accession>
<feature type="signal peptide" evidence="2">
    <location>
        <begin position="1"/>
        <end position="23"/>
    </location>
</feature>
<evidence type="ECO:0000256" key="2">
    <source>
        <dbReference type="SAM" id="SignalP"/>
    </source>
</evidence>
<protein>
    <submittedName>
        <fullName evidence="3">Uncharacterized protein</fullName>
    </submittedName>
</protein>
<keyword evidence="4" id="KW-1185">Reference proteome</keyword>
<evidence type="ECO:0000256" key="1">
    <source>
        <dbReference type="SAM" id="Coils"/>
    </source>
</evidence>
<sequence>MNKNRVFSPLLLLMALMSFGVNSSDKASIEALQENVRVKQSQYDSKLKELRLIEAELEDAKKALKTATAPKRSRKIGEQVSDVPCECVFNSKRMWNPEKILWNNQYWKCSEYNDETGECLGVEVMSPEEVKKIKK</sequence>
<keyword evidence="2" id="KW-0732">Signal</keyword>
<dbReference type="AlphaFoldDB" id="A0A1G8WUQ3"/>
<organism evidence="3 4">
    <name type="scientific">Ferrimonas sediminum</name>
    <dbReference type="NCBI Taxonomy" id="718193"/>
    <lineage>
        <taxon>Bacteria</taxon>
        <taxon>Pseudomonadati</taxon>
        <taxon>Pseudomonadota</taxon>
        <taxon>Gammaproteobacteria</taxon>
        <taxon>Alteromonadales</taxon>
        <taxon>Ferrimonadaceae</taxon>
        <taxon>Ferrimonas</taxon>
    </lineage>
</organism>
<evidence type="ECO:0000313" key="4">
    <source>
        <dbReference type="Proteomes" id="UP000199527"/>
    </source>
</evidence>
<feature type="coiled-coil region" evidence="1">
    <location>
        <begin position="29"/>
        <end position="67"/>
    </location>
</feature>
<evidence type="ECO:0000313" key="3">
    <source>
        <dbReference type="EMBL" id="SDJ81941.1"/>
    </source>
</evidence>
<gene>
    <name evidence="3" type="ORF">SAMN04488540_1146</name>
</gene>
<dbReference type="OrthoDB" id="5905862at2"/>
<dbReference type="EMBL" id="FNEM01000014">
    <property type="protein sequence ID" value="SDJ81941.1"/>
    <property type="molecule type" value="Genomic_DNA"/>
</dbReference>